<accession>A0A5S9Q594</accession>
<reference evidence="4 5" key="1">
    <citation type="submission" date="2019-11" db="EMBL/GenBank/DDBJ databases">
        <authorList>
            <person name="Holert J."/>
        </authorList>
    </citation>
    <scope>NUCLEOTIDE SEQUENCE [LARGE SCALE GENOMIC DNA]</scope>
    <source>
        <strain evidence="4">BC5_2</strain>
    </source>
</reference>
<dbReference type="AlphaFoldDB" id="A0A5S9Q594"/>
<dbReference type="Proteomes" id="UP000434580">
    <property type="component" value="Unassembled WGS sequence"/>
</dbReference>
<evidence type="ECO:0000256" key="1">
    <source>
        <dbReference type="ARBA" id="ARBA00023125"/>
    </source>
</evidence>
<dbReference type="InterPro" id="IPR036388">
    <property type="entry name" value="WH-like_DNA-bd_sf"/>
</dbReference>
<dbReference type="EMBL" id="CACSII010000016">
    <property type="protein sequence ID" value="CAA0110174.1"/>
    <property type="molecule type" value="Genomic_DNA"/>
</dbReference>
<dbReference type="InterPro" id="IPR001867">
    <property type="entry name" value="OmpR/PhoB-type_DNA-bd"/>
</dbReference>
<sequence length="32" mass="3802">MSRLRRKIPAGENYIRTIRGQGYLLALEKQNR</sequence>
<evidence type="ECO:0000259" key="3">
    <source>
        <dbReference type="PROSITE" id="PS51755"/>
    </source>
</evidence>
<evidence type="ECO:0000313" key="4">
    <source>
        <dbReference type="EMBL" id="CAA0110174.1"/>
    </source>
</evidence>
<dbReference type="SUPFAM" id="SSF46894">
    <property type="entry name" value="C-terminal effector domain of the bipartite response regulators"/>
    <property type="match status" value="1"/>
</dbReference>
<dbReference type="InterPro" id="IPR016032">
    <property type="entry name" value="Sig_transdc_resp-reg_C-effctor"/>
</dbReference>
<dbReference type="GO" id="GO:0003677">
    <property type="term" value="F:DNA binding"/>
    <property type="evidence" value="ECO:0007669"/>
    <property type="project" value="UniProtKB-UniRule"/>
</dbReference>
<proteinExistence type="predicted"/>
<dbReference type="PROSITE" id="PS51755">
    <property type="entry name" value="OMPR_PHOB"/>
    <property type="match status" value="1"/>
</dbReference>
<protein>
    <recommendedName>
        <fullName evidence="3">OmpR/PhoB-type domain-containing protein</fullName>
    </recommendedName>
</protein>
<dbReference type="Gene3D" id="1.10.10.10">
    <property type="entry name" value="Winged helix-like DNA-binding domain superfamily/Winged helix DNA-binding domain"/>
    <property type="match status" value="1"/>
</dbReference>
<evidence type="ECO:0000256" key="2">
    <source>
        <dbReference type="PROSITE-ProRule" id="PRU01091"/>
    </source>
</evidence>
<feature type="domain" description="OmpR/PhoB-type" evidence="3">
    <location>
        <begin position="1"/>
        <end position="27"/>
    </location>
</feature>
<gene>
    <name evidence="4" type="ORF">DPBNPPHM_01356</name>
</gene>
<name>A0A5S9Q594_9GAMM</name>
<keyword evidence="1 2" id="KW-0238">DNA-binding</keyword>
<dbReference type="GO" id="GO:0000160">
    <property type="term" value="P:phosphorelay signal transduction system"/>
    <property type="evidence" value="ECO:0007669"/>
    <property type="project" value="InterPro"/>
</dbReference>
<organism evidence="4 5">
    <name type="scientific">BD1-7 clade bacterium</name>
    <dbReference type="NCBI Taxonomy" id="2029982"/>
    <lineage>
        <taxon>Bacteria</taxon>
        <taxon>Pseudomonadati</taxon>
        <taxon>Pseudomonadota</taxon>
        <taxon>Gammaproteobacteria</taxon>
        <taxon>Cellvibrionales</taxon>
        <taxon>Spongiibacteraceae</taxon>
        <taxon>BD1-7 clade</taxon>
    </lineage>
</organism>
<evidence type="ECO:0000313" key="5">
    <source>
        <dbReference type="Proteomes" id="UP000434580"/>
    </source>
</evidence>
<feature type="DNA-binding region" description="OmpR/PhoB-type" evidence="2">
    <location>
        <begin position="1"/>
        <end position="27"/>
    </location>
</feature>
<dbReference type="GO" id="GO:0006355">
    <property type="term" value="P:regulation of DNA-templated transcription"/>
    <property type="evidence" value="ECO:0007669"/>
    <property type="project" value="InterPro"/>
</dbReference>